<keyword evidence="3" id="KW-1185">Reference proteome</keyword>
<accession>A0AAD4MEV8</accession>
<dbReference type="InterPro" id="IPR001810">
    <property type="entry name" value="F-box_dom"/>
</dbReference>
<proteinExistence type="predicted"/>
<dbReference type="Proteomes" id="UP001201812">
    <property type="component" value="Unassembled WGS sequence"/>
</dbReference>
<sequence length="526" mass="61228">MDNGTLVEVFKFLNYCQLAKNSLVSKRFSNLIRTHRHSLGLLYVNSISVKYHYRATAFIKVFTKQLSPKAYNEWVIRNQYSKQIPLEDQVGRMHRRQYEHNVYRIFAQAVYKDPNHHPLWNDMTTVFYASTKLDHVNWPLFQQFVRLLSDPSIYIRCLELTSQNDVFNLLARSTSSDRNRLQCKNCSLVTMVTLRNLSAGIAIIATMDNGTIVEVLKYLDYCGLARSSLVSKWFRDLIRSHRHKLALICTNAVIPRSSIQIFGQKLRSNTTNGSFATIIPKNFSLKLPGSKAHTIMAKLFSLVLQQHMKDNWHLFQHFVRLLTDPFIYIRDLELMITQDDGLNLLIEAMDTGCSRLKCKKLKLNLDSNAQKSMGWIKGHVSCKELTICNNYRSKYDQELLDFFVTGAHCASWIRIAYCVLSKVIVDLIQKFLDLKNSDDYQFVESIVGNAEDGDVEVLTNRYAKFLVKKKVEEYGCTLHVFEFVNNDVGKKLQLTLTKWSYTRYSRLSIYRTRREWRFCADNRKCG</sequence>
<feature type="domain" description="F-box" evidence="1">
    <location>
        <begin position="207"/>
        <end position="247"/>
    </location>
</feature>
<evidence type="ECO:0000259" key="1">
    <source>
        <dbReference type="SMART" id="SM00256"/>
    </source>
</evidence>
<dbReference type="SUPFAM" id="SSF81383">
    <property type="entry name" value="F-box domain"/>
    <property type="match status" value="1"/>
</dbReference>
<dbReference type="Pfam" id="PF00646">
    <property type="entry name" value="F-box"/>
    <property type="match status" value="2"/>
</dbReference>
<dbReference type="AlphaFoldDB" id="A0AAD4MEV8"/>
<gene>
    <name evidence="2" type="ORF">DdX_21877</name>
</gene>
<protein>
    <recommendedName>
        <fullName evidence="1">F-box domain-containing protein</fullName>
    </recommendedName>
</protein>
<organism evidence="2 3">
    <name type="scientific">Ditylenchus destructor</name>
    <dbReference type="NCBI Taxonomy" id="166010"/>
    <lineage>
        <taxon>Eukaryota</taxon>
        <taxon>Metazoa</taxon>
        <taxon>Ecdysozoa</taxon>
        <taxon>Nematoda</taxon>
        <taxon>Chromadorea</taxon>
        <taxon>Rhabditida</taxon>
        <taxon>Tylenchina</taxon>
        <taxon>Tylenchomorpha</taxon>
        <taxon>Sphaerularioidea</taxon>
        <taxon>Anguinidae</taxon>
        <taxon>Anguininae</taxon>
        <taxon>Ditylenchus</taxon>
    </lineage>
</organism>
<comment type="caution">
    <text evidence="2">The sequence shown here is derived from an EMBL/GenBank/DDBJ whole genome shotgun (WGS) entry which is preliminary data.</text>
</comment>
<dbReference type="EMBL" id="JAKKPZ010000925">
    <property type="protein sequence ID" value="KAI1691453.1"/>
    <property type="molecule type" value="Genomic_DNA"/>
</dbReference>
<feature type="domain" description="F-box" evidence="1">
    <location>
        <begin position="1"/>
        <end position="41"/>
    </location>
</feature>
<name>A0AAD4MEV8_9BILA</name>
<reference evidence="2" key="1">
    <citation type="submission" date="2022-01" db="EMBL/GenBank/DDBJ databases">
        <title>Genome Sequence Resource for Two Populations of Ditylenchus destructor, the Migratory Endoparasitic Phytonematode.</title>
        <authorList>
            <person name="Zhang H."/>
            <person name="Lin R."/>
            <person name="Xie B."/>
        </authorList>
    </citation>
    <scope>NUCLEOTIDE SEQUENCE</scope>
    <source>
        <strain evidence="2">BazhouSP</strain>
    </source>
</reference>
<dbReference type="SMART" id="SM00256">
    <property type="entry name" value="FBOX"/>
    <property type="match status" value="2"/>
</dbReference>
<evidence type="ECO:0000313" key="3">
    <source>
        <dbReference type="Proteomes" id="UP001201812"/>
    </source>
</evidence>
<dbReference type="InterPro" id="IPR036047">
    <property type="entry name" value="F-box-like_dom_sf"/>
</dbReference>
<evidence type="ECO:0000313" key="2">
    <source>
        <dbReference type="EMBL" id="KAI1691453.1"/>
    </source>
</evidence>